<comment type="caution">
    <text evidence="1">The sequence shown here is derived from an EMBL/GenBank/DDBJ whole genome shotgun (WGS) entry which is preliminary data.</text>
</comment>
<evidence type="ECO:0000313" key="2">
    <source>
        <dbReference type="Proteomes" id="UP000460272"/>
    </source>
</evidence>
<name>A0A6P2BPR3_9ACTN</name>
<proteinExistence type="predicted"/>
<dbReference type="Proteomes" id="UP000460272">
    <property type="component" value="Unassembled WGS sequence"/>
</dbReference>
<organism evidence="1 2">
    <name type="scientific">Trebonia kvetii</name>
    <dbReference type="NCBI Taxonomy" id="2480626"/>
    <lineage>
        <taxon>Bacteria</taxon>
        <taxon>Bacillati</taxon>
        <taxon>Actinomycetota</taxon>
        <taxon>Actinomycetes</taxon>
        <taxon>Streptosporangiales</taxon>
        <taxon>Treboniaceae</taxon>
        <taxon>Trebonia</taxon>
    </lineage>
</organism>
<evidence type="ECO:0000313" key="1">
    <source>
        <dbReference type="EMBL" id="TVZ00974.1"/>
    </source>
</evidence>
<reference evidence="1 2" key="1">
    <citation type="submission" date="2018-11" db="EMBL/GenBank/DDBJ databases">
        <title>Trebonia kvetii gen.nov., sp.nov., a novel acidophilic actinobacterium, and proposal of the new actinobacterial family Treboniaceae fam. nov.</title>
        <authorList>
            <person name="Rapoport D."/>
            <person name="Sagova-Mareckova M."/>
            <person name="Sedlacek I."/>
            <person name="Provaznik J."/>
            <person name="Kralova S."/>
            <person name="Pavlinic D."/>
            <person name="Benes V."/>
            <person name="Kopecky J."/>
        </authorList>
    </citation>
    <scope>NUCLEOTIDE SEQUENCE [LARGE SCALE GENOMIC DNA]</scope>
    <source>
        <strain evidence="1 2">15Tr583</strain>
    </source>
</reference>
<dbReference type="EMBL" id="RPFW01000007">
    <property type="protein sequence ID" value="TVZ00974.1"/>
    <property type="molecule type" value="Genomic_DNA"/>
</dbReference>
<accession>A0A6P2BPR3</accession>
<sequence length="157" mass="15608">MSIAGVAALIAAVSFAVLACTGVYLAVRFTRVLGDAATLVRETRTGQEALFARANAAVDRASAQLDRTEAATTAVADLGDSMTELAGQANALAGIGRSVAGAVVGGPIGRAAAVAYGVRHAVGLRRGTVTRQGALPGRVVNSAELPSAGHAGTRARA</sequence>
<dbReference type="AlphaFoldDB" id="A0A6P2BPR3"/>
<keyword evidence="2" id="KW-1185">Reference proteome</keyword>
<gene>
    <name evidence="1" type="ORF">EAS64_32110</name>
</gene>
<protein>
    <submittedName>
        <fullName evidence="1">DUF948 domain-containing protein</fullName>
    </submittedName>
</protein>
<dbReference type="RefSeq" id="WP_145859203.1">
    <property type="nucleotide sequence ID" value="NZ_RPFW01000007.1"/>
</dbReference>